<organism evidence="1 2">
    <name type="scientific">Adiantum capillus-veneris</name>
    <name type="common">Maidenhair fern</name>
    <dbReference type="NCBI Taxonomy" id="13818"/>
    <lineage>
        <taxon>Eukaryota</taxon>
        <taxon>Viridiplantae</taxon>
        <taxon>Streptophyta</taxon>
        <taxon>Embryophyta</taxon>
        <taxon>Tracheophyta</taxon>
        <taxon>Polypodiopsida</taxon>
        <taxon>Polypodiidae</taxon>
        <taxon>Polypodiales</taxon>
        <taxon>Pteridineae</taxon>
        <taxon>Pteridaceae</taxon>
        <taxon>Vittarioideae</taxon>
        <taxon>Adiantum</taxon>
    </lineage>
</organism>
<dbReference type="AlphaFoldDB" id="A0A9D4V1K6"/>
<evidence type="ECO:0000313" key="2">
    <source>
        <dbReference type="Proteomes" id="UP000886520"/>
    </source>
</evidence>
<sequence length="134" mass="15150">MVATSPSLHRRRQLFSCVDGFVVIARLREGGRDHAILKRMVRGDSLYKALISSAKAEPRRPRGRRAEVLHVRTGKMKQQHFHRQLGDLLIFFKELENLAMKSVMRRGEEDGAGDRTRAIKASELGATIGVSTRQ</sequence>
<proteinExistence type="predicted"/>
<evidence type="ECO:0000313" key="1">
    <source>
        <dbReference type="EMBL" id="KAI5077642.1"/>
    </source>
</evidence>
<protein>
    <submittedName>
        <fullName evidence="1">Uncharacterized protein</fullName>
    </submittedName>
</protein>
<keyword evidence="2" id="KW-1185">Reference proteome</keyword>
<reference evidence="1" key="1">
    <citation type="submission" date="2021-01" db="EMBL/GenBank/DDBJ databases">
        <title>Adiantum capillus-veneris genome.</title>
        <authorList>
            <person name="Fang Y."/>
            <person name="Liao Q."/>
        </authorList>
    </citation>
    <scope>NUCLEOTIDE SEQUENCE</scope>
    <source>
        <strain evidence="1">H3</strain>
        <tissue evidence="1">Leaf</tissue>
    </source>
</reference>
<dbReference type="Proteomes" id="UP000886520">
    <property type="component" value="Chromosome 7"/>
</dbReference>
<accession>A0A9D4V1K6</accession>
<gene>
    <name evidence="1" type="ORF">GOP47_0007466</name>
</gene>
<dbReference type="EMBL" id="JABFUD020000007">
    <property type="protein sequence ID" value="KAI5077642.1"/>
    <property type="molecule type" value="Genomic_DNA"/>
</dbReference>
<name>A0A9D4V1K6_ADICA</name>
<comment type="caution">
    <text evidence="1">The sequence shown here is derived from an EMBL/GenBank/DDBJ whole genome shotgun (WGS) entry which is preliminary data.</text>
</comment>